<dbReference type="OMA" id="LEQWEFK"/>
<dbReference type="PRINTS" id="PR00463">
    <property type="entry name" value="EP450I"/>
</dbReference>
<dbReference type="SUPFAM" id="SSF48264">
    <property type="entry name" value="Cytochrome P450"/>
    <property type="match status" value="1"/>
</dbReference>
<accession>A0A1R3RGI7</accession>
<dbReference type="EMBL" id="KV907504">
    <property type="protein sequence ID" value="OOF93583.1"/>
    <property type="molecule type" value="Genomic_DNA"/>
</dbReference>
<feature type="chain" id="PRO_5013249612" description="Benzoate 4-monooxygenase cytochrome P450" evidence="5">
    <location>
        <begin position="21"/>
        <end position="510"/>
    </location>
</feature>
<keyword evidence="4" id="KW-0349">Heme</keyword>
<dbReference type="GO" id="GO:0004497">
    <property type="term" value="F:monooxygenase activity"/>
    <property type="evidence" value="ECO:0007669"/>
    <property type="project" value="UniProtKB-KW"/>
</dbReference>
<comment type="similarity">
    <text evidence="1">Belongs to the cytochrome P450 family.</text>
</comment>
<dbReference type="STRING" id="602072.A0A1R3RGI7"/>
<evidence type="ECO:0000256" key="3">
    <source>
        <dbReference type="ARBA" id="ARBA00023033"/>
    </source>
</evidence>
<evidence type="ECO:0000313" key="6">
    <source>
        <dbReference type="EMBL" id="OOF93583.1"/>
    </source>
</evidence>
<dbReference type="InterPro" id="IPR001128">
    <property type="entry name" value="Cyt_P450"/>
</dbReference>
<dbReference type="GO" id="GO:0005506">
    <property type="term" value="F:iron ion binding"/>
    <property type="evidence" value="ECO:0007669"/>
    <property type="project" value="InterPro"/>
</dbReference>
<keyword evidence="2" id="KW-0560">Oxidoreductase</keyword>
<dbReference type="Pfam" id="PF00067">
    <property type="entry name" value="p450"/>
    <property type="match status" value="1"/>
</dbReference>
<dbReference type="OrthoDB" id="2789670at2759"/>
<reference evidence="7" key="1">
    <citation type="journal article" date="2017" name="Genome Biol.">
        <title>Comparative genomics reveals high biological diversity and specific adaptations in the industrially and medically important fungal genus Aspergillus.</title>
        <authorList>
            <person name="de Vries R.P."/>
            <person name="Riley R."/>
            <person name="Wiebenga A."/>
            <person name="Aguilar-Osorio G."/>
            <person name="Amillis S."/>
            <person name="Uchima C.A."/>
            <person name="Anderluh G."/>
            <person name="Asadollahi M."/>
            <person name="Askin M."/>
            <person name="Barry K."/>
            <person name="Battaglia E."/>
            <person name="Bayram O."/>
            <person name="Benocci T."/>
            <person name="Braus-Stromeyer S.A."/>
            <person name="Caldana C."/>
            <person name="Canovas D."/>
            <person name="Cerqueira G.C."/>
            <person name="Chen F."/>
            <person name="Chen W."/>
            <person name="Choi C."/>
            <person name="Clum A."/>
            <person name="Dos Santos R.A."/>
            <person name="Damasio A.R."/>
            <person name="Diallinas G."/>
            <person name="Emri T."/>
            <person name="Fekete E."/>
            <person name="Flipphi M."/>
            <person name="Freyberg S."/>
            <person name="Gallo A."/>
            <person name="Gournas C."/>
            <person name="Habgood R."/>
            <person name="Hainaut M."/>
            <person name="Harispe M.L."/>
            <person name="Henrissat B."/>
            <person name="Hilden K.S."/>
            <person name="Hope R."/>
            <person name="Hossain A."/>
            <person name="Karabika E."/>
            <person name="Karaffa L."/>
            <person name="Karanyi Z."/>
            <person name="Krasevec N."/>
            <person name="Kuo A."/>
            <person name="Kusch H."/>
            <person name="LaButti K."/>
            <person name="Lagendijk E.L."/>
            <person name="Lapidus A."/>
            <person name="Levasseur A."/>
            <person name="Lindquist E."/>
            <person name="Lipzen A."/>
            <person name="Logrieco A.F."/>
            <person name="MacCabe A."/>
            <person name="Maekelae M.R."/>
            <person name="Malavazi I."/>
            <person name="Melin P."/>
            <person name="Meyer V."/>
            <person name="Mielnichuk N."/>
            <person name="Miskei M."/>
            <person name="Molnar A.P."/>
            <person name="Mule G."/>
            <person name="Ngan C.Y."/>
            <person name="Orejas M."/>
            <person name="Orosz E."/>
            <person name="Ouedraogo J.P."/>
            <person name="Overkamp K.M."/>
            <person name="Park H.-S."/>
            <person name="Perrone G."/>
            <person name="Piumi F."/>
            <person name="Punt P.J."/>
            <person name="Ram A.F."/>
            <person name="Ramon A."/>
            <person name="Rauscher S."/>
            <person name="Record E."/>
            <person name="Riano-Pachon D.M."/>
            <person name="Robert V."/>
            <person name="Roehrig J."/>
            <person name="Ruller R."/>
            <person name="Salamov A."/>
            <person name="Salih N.S."/>
            <person name="Samson R.A."/>
            <person name="Sandor E."/>
            <person name="Sanguinetti M."/>
            <person name="Schuetze T."/>
            <person name="Sepcic K."/>
            <person name="Shelest E."/>
            <person name="Sherlock G."/>
            <person name="Sophianopoulou V."/>
            <person name="Squina F.M."/>
            <person name="Sun H."/>
            <person name="Susca A."/>
            <person name="Todd R.B."/>
            <person name="Tsang A."/>
            <person name="Unkles S.E."/>
            <person name="van de Wiele N."/>
            <person name="van Rossen-Uffink D."/>
            <person name="Oliveira J.V."/>
            <person name="Vesth T.C."/>
            <person name="Visser J."/>
            <person name="Yu J.-H."/>
            <person name="Zhou M."/>
            <person name="Andersen M.R."/>
            <person name="Archer D.B."/>
            <person name="Baker S.E."/>
            <person name="Benoit I."/>
            <person name="Brakhage A.A."/>
            <person name="Braus G.H."/>
            <person name="Fischer R."/>
            <person name="Frisvad J.C."/>
            <person name="Goldman G.H."/>
            <person name="Houbraken J."/>
            <person name="Oakley B."/>
            <person name="Pocsi I."/>
            <person name="Scazzocchio C."/>
            <person name="Seiboth B."/>
            <person name="vanKuyk P.A."/>
            <person name="Wortman J."/>
            <person name="Dyer P.S."/>
            <person name="Grigoriev I.V."/>
        </authorList>
    </citation>
    <scope>NUCLEOTIDE SEQUENCE [LARGE SCALE GENOMIC DNA]</scope>
    <source>
        <strain evidence="7">ITEM 5010</strain>
    </source>
</reference>
<evidence type="ECO:0000256" key="4">
    <source>
        <dbReference type="PIRSR" id="PIRSR602401-1"/>
    </source>
</evidence>
<sequence>MLSLILATLFTFCFVRPLVSFLYDAKGLRKYPNINFLAGFTSLAYVWERRRSFRTRHLHLQHQRHPILRLGPNTLSFADVGAIKDIYGHGTSCRKDDVYILTMGSHAHVLNVLDREDHARKRRMLSHAFATRNLEQWEFKISDKIKSLVTQLDQKCTTPLSVGEQASSSDLTVNFRLWSNLFTIDAIADIALSEKLGMLDSGTDMIQADGMDDPLNYIRSLHAAGYMTSLFVGTTEWFSFLKALSSLLSPHWRKQWEYGQNFGSIAAALAGKRLQKHENGDRLSDILACLIEDKAGKSRCLDRGEIQAETHLLLDAGSDTTAIALTHALYYLLKNPHCMAKLKKEVDDALSGDTIASYAKVKNLPYLKACLEESLRLSPPVSRGLERRTPPEGMQIMGEMIPGDVAVSVPTYVVHRDPLVFPDPDVYRPERWLENAEQAKQMREAFIPFTTGARGCIGRNITMIEQQICIATLVHRYDFALPSPDWTLDWQEAFLLWPSQMPLKIWRTDH</sequence>
<dbReference type="VEuPathDB" id="FungiDB:ASPCADRAFT_173456"/>
<keyword evidence="3" id="KW-0503">Monooxygenase</keyword>
<feature type="signal peptide" evidence="5">
    <location>
        <begin position="1"/>
        <end position="20"/>
    </location>
</feature>
<organism evidence="6 7">
    <name type="scientific">Aspergillus carbonarius (strain ITEM 5010)</name>
    <dbReference type="NCBI Taxonomy" id="602072"/>
    <lineage>
        <taxon>Eukaryota</taxon>
        <taxon>Fungi</taxon>
        <taxon>Dikarya</taxon>
        <taxon>Ascomycota</taxon>
        <taxon>Pezizomycotina</taxon>
        <taxon>Eurotiomycetes</taxon>
        <taxon>Eurotiomycetidae</taxon>
        <taxon>Eurotiales</taxon>
        <taxon>Aspergillaceae</taxon>
        <taxon>Aspergillus</taxon>
        <taxon>Aspergillus subgen. Circumdati</taxon>
    </lineage>
</organism>
<comment type="cofactor">
    <cofactor evidence="4">
        <name>heme</name>
        <dbReference type="ChEBI" id="CHEBI:30413"/>
    </cofactor>
</comment>
<protein>
    <recommendedName>
        <fullName evidence="8">Benzoate 4-monooxygenase cytochrome P450</fullName>
    </recommendedName>
</protein>
<dbReference type="AlphaFoldDB" id="A0A1R3RGI7"/>
<evidence type="ECO:0000256" key="5">
    <source>
        <dbReference type="SAM" id="SignalP"/>
    </source>
</evidence>
<evidence type="ECO:0008006" key="8">
    <source>
        <dbReference type="Google" id="ProtNLM"/>
    </source>
</evidence>
<dbReference type="GO" id="GO:0016705">
    <property type="term" value="F:oxidoreductase activity, acting on paired donors, with incorporation or reduction of molecular oxygen"/>
    <property type="evidence" value="ECO:0007669"/>
    <property type="project" value="InterPro"/>
</dbReference>
<dbReference type="InterPro" id="IPR036396">
    <property type="entry name" value="Cyt_P450_sf"/>
</dbReference>
<keyword evidence="5" id="KW-0732">Signal</keyword>
<dbReference type="GO" id="GO:0020037">
    <property type="term" value="F:heme binding"/>
    <property type="evidence" value="ECO:0007669"/>
    <property type="project" value="InterPro"/>
</dbReference>
<evidence type="ECO:0000313" key="7">
    <source>
        <dbReference type="Proteomes" id="UP000188318"/>
    </source>
</evidence>
<dbReference type="InterPro" id="IPR050121">
    <property type="entry name" value="Cytochrome_P450_monoxygenase"/>
</dbReference>
<evidence type="ECO:0000256" key="2">
    <source>
        <dbReference type="ARBA" id="ARBA00023002"/>
    </source>
</evidence>
<keyword evidence="4" id="KW-0408">Iron</keyword>
<dbReference type="PANTHER" id="PTHR24305:SF172">
    <property type="entry name" value="P450, PUTATIVE (EUROFUNG)-RELATED"/>
    <property type="match status" value="1"/>
</dbReference>
<gene>
    <name evidence="6" type="ORF">ASPCADRAFT_173456</name>
</gene>
<keyword evidence="7" id="KW-1185">Reference proteome</keyword>
<proteinExistence type="inferred from homology"/>
<evidence type="ECO:0000256" key="1">
    <source>
        <dbReference type="ARBA" id="ARBA00010617"/>
    </source>
</evidence>
<dbReference type="Proteomes" id="UP000188318">
    <property type="component" value="Unassembled WGS sequence"/>
</dbReference>
<feature type="binding site" description="axial binding residue" evidence="4">
    <location>
        <position position="456"/>
    </location>
    <ligand>
        <name>heme</name>
        <dbReference type="ChEBI" id="CHEBI:30413"/>
    </ligand>
    <ligandPart>
        <name>Fe</name>
        <dbReference type="ChEBI" id="CHEBI:18248"/>
    </ligandPart>
</feature>
<dbReference type="Gene3D" id="1.10.630.10">
    <property type="entry name" value="Cytochrome P450"/>
    <property type="match status" value="1"/>
</dbReference>
<dbReference type="CDD" id="cd11061">
    <property type="entry name" value="CYP67-like"/>
    <property type="match status" value="1"/>
</dbReference>
<name>A0A1R3RGI7_ASPC5</name>
<dbReference type="InterPro" id="IPR002401">
    <property type="entry name" value="Cyt_P450_E_grp-I"/>
</dbReference>
<keyword evidence="4" id="KW-0479">Metal-binding</keyword>
<dbReference type="PRINTS" id="PR00385">
    <property type="entry name" value="P450"/>
</dbReference>
<dbReference type="PANTHER" id="PTHR24305">
    <property type="entry name" value="CYTOCHROME P450"/>
    <property type="match status" value="1"/>
</dbReference>